<sequence>MKKFVCGVLVGVLLTAGGSAFAASTGLVGKKVQGVYAIMKDGKKLADAAVIDGAAYAPVRAVAEASGAVLTVEGRSIKMAEATIVNSSPDDSNKESKADLEKKLTIQKNLESLFEASLANLEGGLPSLEAGAAVGNERSKATLESVKAEIEKTKDSLVKFQAEIQRLEEALKLLDQ</sequence>
<dbReference type="Proteomes" id="UP000502136">
    <property type="component" value="Chromosome"/>
</dbReference>
<protein>
    <recommendedName>
        <fullName evidence="5">Copper amine oxidase</fullName>
    </recommendedName>
</protein>
<dbReference type="KEGG" id="palr:HGI30_16705"/>
<evidence type="ECO:0000313" key="4">
    <source>
        <dbReference type="Proteomes" id="UP000502136"/>
    </source>
</evidence>
<reference evidence="3 4" key="1">
    <citation type="submission" date="2020-04" db="EMBL/GenBank/DDBJ databases">
        <title>Novel Paenibacillus strain UniB2 isolated from commercial digestive syrup.</title>
        <authorList>
            <person name="Thorat V."/>
            <person name="Kirdat K."/>
            <person name="Tiwarekar B."/>
            <person name="Yadav A."/>
        </authorList>
    </citation>
    <scope>NUCLEOTIDE SEQUENCE [LARGE SCALE GENOMIC DNA]</scope>
    <source>
        <strain evidence="3 4">UniB2</strain>
    </source>
</reference>
<proteinExistence type="predicted"/>
<dbReference type="AlphaFoldDB" id="A0A6H2H034"/>
<keyword evidence="4" id="KW-1185">Reference proteome</keyword>
<name>A0A6H2H034_9BACL</name>
<accession>A0A6H2H034</accession>
<dbReference type="EMBL" id="CP051428">
    <property type="protein sequence ID" value="QJC53051.1"/>
    <property type="molecule type" value="Genomic_DNA"/>
</dbReference>
<evidence type="ECO:0000256" key="1">
    <source>
        <dbReference type="SAM" id="Coils"/>
    </source>
</evidence>
<dbReference type="RefSeq" id="WP_168908600.1">
    <property type="nucleotide sequence ID" value="NZ_CP051428.1"/>
</dbReference>
<feature type="coiled-coil region" evidence="1">
    <location>
        <begin position="136"/>
        <end position="170"/>
    </location>
</feature>
<feature type="signal peptide" evidence="2">
    <location>
        <begin position="1"/>
        <end position="22"/>
    </location>
</feature>
<evidence type="ECO:0000313" key="3">
    <source>
        <dbReference type="EMBL" id="QJC53051.1"/>
    </source>
</evidence>
<feature type="chain" id="PRO_5026174273" description="Copper amine oxidase" evidence="2">
    <location>
        <begin position="23"/>
        <end position="176"/>
    </location>
</feature>
<gene>
    <name evidence="3" type="ORF">HGI30_16705</name>
</gene>
<keyword evidence="1" id="KW-0175">Coiled coil</keyword>
<organism evidence="3 4">
    <name type="scientific">Paenibacillus albicereus</name>
    <dbReference type="NCBI Taxonomy" id="2726185"/>
    <lineage>
        <taxon>Bacteria</taxon>
        <taxon>Bacillati</taxon>
        <taxon>Bacillota</taxon>
        <taxon>Bacilli</taxon>
        <taxon>Bacillales</taxon>
        <taxon>Paenibacillaceae</taxon>
        <taxon>Paenibacillus</taxon>
    </lineage>
</organism>
<evidence type="ECO:0000256" key="2">
    <source>
        <dbReference type="SAM" id="SignalP"/>
    </source>
</evidence>
<keyword evidence="2" id="KW-0732">Signal</keyword>
<evidence type="ECO:0008006" key="5">
    <source>
        <dbReference type="Google" id="ProtNLM"/>
    </source>
</evidence>